<evidence type="ECO:0000313" key="3">
    <source>
        <dbReference type="EMBL" id="OQR93629.1"/>
    </source>
</evidence>
<gene>
    <name evidence="3" type="ORF">ACHHYP_02393</name>
</gene>
<dbReference type="GO" id="GO:0016197">
    <property type="term" value="P:endosomal transport"/>
    <property type="evidence" value="ECO:0007669"/>
    <property type="project" value="TreeGrafter"/>
</dbReference>
<keyword evidence="1" id="KW-0072">Autophagy</keyword>
<protein>
    <recommendedName>
        <fullName evidence="2">FPL domain-containing protein</fullName>
    </recommendedName>
</protein>
<comment type="caution">
    <text evidence="3">The sequence shown here is derived from an EMBL/GenBank/DDBJ whole genome shotgun (WGS) entry which is preliminary data.</text>
</comment>
<dbReference type="Pfam" id="PF09758">
    <property type="entry name" value="FPL"/>
    <property type="match status" value="1"/>
</dbReference>
<dbReference type="InterPro" id="IPR019155">
    <property type="entry name" value="CLEC16A/TT9_N"/>
</dbReference>
<dbReference type="GO" id="GO:0006914">
    <property type="term" value="P:autophagy"/>
    <property type="evidence" value="ECO:0007669"/>
    <property type="project" value="UniProtKB-KW"/>
</dbReference>
<feature type="domain" description="FPL" evidence="2">
    <location>
        <begin position="41"/>
        <end position="192"/>
    </location>
</feature>
<dbReference type="Proteomes" id="UP000243579">
    <property type="component" value="Unassembled WGS sequence"/>
</dbReference>
<evidence type="ECO:0000256" key="1">
    <source>
        <dbReference type="ARBA" id="ARBA00023006"/>
    </source>
</evidence>
<keyword evidence="4" id="KW-1185">Reference proteome</keyword>
<accession>A0A1V9Z6M5</accession>
<evidence type="ECO:0000313" key="4">
    <source>
        <dbReference type="Proteomes" id="UP000243579"/>
    </source>
</evidence>
<reference evidence="3 4" key="1">
    <citation type="journal article" date="2014" name="Genome Biol. Evol.">
        <title>The secreted proteins of Achlya hypogyna and Thraustotheca clavata identify the ancestral oomycete secretome and reveal gene acquisitions by horizontal gene transfer.</title>
        <authorList>
            <person name="Misner I."/>
            <person name="Blouin N."/>
            <person name="Leonard G."/>
            <person name="Richards T.A."/>
            <person name="Lane C.E."/>
        </authorList>
    </citation>
    <scope>NUCLEOTIDE SEQUENCE [LARGE SCALE GENOMIC DNA]</scope>
    <source>
        <strain evidence="3 4">ATCC 48635</strain>
    </source>
</reference>
<dbReference type="EMBL" id="JNBR01000401">
    <property type="protein sequence ID" value="OQR93629.1"/>
    <property type="molecule type" value="Genomic_DNA"/>
</dbReference>
<dbReference type="PANTHER" id="PTHR21481">
    <property type="entry name" value="PROTEIN CLEC16A"/>
    <property type="match status" value="1"/>
</dbReference>
<dbReference type="STRING" id="1202772.A0A1V9Z6M5"/>
<dbReference type="PANTHER" id="PTHR21481:SF0">
    <property type="entry name" value="PROTEIN CLEC16A"/>
    <property type="match status" value="1"/>
</dbReference>
<proteinExistence type="predicted"/>
<sequence>MLSWFKKAPVVTSYSFEGLVSVHTQLMRYRELPEATLVELLRVLSEFLIYSDQHSSETFFFEYFCEKNMMALFVAMMGGRPLGVRVQVQLLQTLSILVQNISTATSLYYILSNNYINRLLSCRHFRLDHEDVRDWYVTFLKAVSIRLTIDTVQFFFNATTRTFPLYVEALQFRHCPEIQVQIAMKTVILNVLRVPDDRMRRFLTQPANLVYFLDLVAQNVALARTLQAHAGARDRFEYIEDKLVDQWYYLQDILQVPMPDLSFCLGEALFDSYLTHLLAASLLPNCARSKAPDGISPLLALHLLTQFFSRSTHTPLLHATAVMLLHPEMQHSTYMTAALGLGDKKTLSRAASVDAALDSPRVRALGTLSSSSSSGSLEIRRNSLVLSPTAATRSPRSSMAPASPTAALPPVVFEPHNVDGCDVESCCLQRPFPVGSWPLEDAAAVVFDVTGNWYRQALLALATSSDAALRLATFALLRTVLTHPSAAAPGSFVSLQIALDVLTHMTATGGRGSSRAMAPLAPPCWAPAKADRLRRLLAAFQAKVPMELAAWEGAVVAATRDADSSAALSVEWAMLVGPPAPPTARIAMLLELLVALDRLNLLMLDGRLLADELAAIGRDAQEDSAVLRRFFRVGDPLPLAERSLLPCVLRSDVYCLLNADLFVVVRPDTRDRTLGHIEVLEPLYVVATEWQEKTDELRVHGGTTDVTLQFPIASMRDQLLAHLDAMRAQQIDRKRSAIARLLAVQFAL</sequence>
<dbReference type="InterPro" id="IPR039272">
    <property type="entry name" value="CLEC16A/TT9"/>
</dbReference>
<dbReference type="GO" id="GO:1901096">
    <property type="term" value="P:regulation of autophagosome maturation"/>
    <property type="evidence" value="ECO:0007669"/>
    <property type="project" value="TreeGrafter"/>
</dbReference>
<dbReference type="OrthoDB" id="294052at2759"/>
<dbReference type="GO" id="GO:0005794">
    <property type="term" value="C:Golgi apparatus"/>
    <property type="evidence" value="ECO:0007669"/>
    <property type="project" value="TreeGrafter"/>
</dbReference>
<dbReference type="AlphaFoldDB" id="A0A1V9Z6M5"/>
<dbReference type="GO" id="GO:0005770">
    <property type="term" value="C:late endosome"/>
    <property type="evidence" value="ECO:0007669"/>
    <property type="project" value="TreeGrafter"/>
</dbReference>
<organism evidence="3 4">
    <name type="scientific">Achlya hypogyna</name>
    <name type="common">Oomycete</name>
    <name type="synonym">Protoachlya hypogyna</name>
    <dbReference type="NCBI Taxonomy" id="1202772"/>
    <lineage>
        <taxon>Eukaryota</taxon>
        <taxon>Sar</taxon>
        <taxon>Stramenopiles</taxon>
        <taxon>Oomycota</taxon>
        <taxon>Saprolegniomycetes</taxon>
        <taxon>Saprolegniales</taxon>
        <taxon>Achlyaceae</taxon>
        <taxon>Achlya</taxon>
    </lineage>
</organism>
<name>A0A1V9Z6M5_ACHHY</name>
<dbReference type="GO" id="GO:0007034">
    <property type="term" value="P:vacuolar transport"/>
    <property type="evidence" value="ECO:0007669"/>
    <property type="project" value="TreeGrafter"/>
</dbReference>
<evidence type="ECO:0000259" key="2">
    <source>
        <dbReference type="Pfam" id="PF09758"/>
    </source>
</evidence>